<dbReference type="VEuPathDB" id="VectorBase:GPAI010743"/>
<dbReference type="AlphaFoldDB" id="A0A1A9ZCS3"/>
<proteinExistence type="predicted"/>
<name>A0A1A9ZCS3_GLOPL</name>
<dbReference type="Gene3D" id="1.25.10.10">
    <property type="entry name" value="Leucine-rich Repeat Variant"/>
    <property type="match status" value="1"/>
</dbReference>
<protein>
    <recommendedName>
        <fullName evidence="3">IBB domain-containing protein</fullName>
    </recommendedName>
</protein>
<reference evidence="2" key="1">
    <citation type="submission" date="2014-03" db="EMBL/GenBank/DDBJ databases">
        <authorList>
            <person name="Aksoy S."/>
            <person name="Warren W."/>
            <person name="Wilson R.K."/>
        </authorList>
    </citation>
    <scope>NUCLEOTIDE SEQUENCE [LARGE SCALE GENOMIC DNA]</scope>
    <source>
        <strain evidence="2">IAEA</strain>
    </source>
</reference>
<dbReference type="PANTHER" id="PTHR16356">
    <property type="entry name" value="TRANSMEMBRANE AND COILED-COIL DOMAIN-CONTAINING PROTEIN 6 TMCO6"/>
    <property type="match status" value="1"/>
</dbReference>
<dbReference type="EnsemblMetazoa" id="GPAI010743-RA">
    <property type="protein sequence ID" value="GPAI010743-PA"/>
    <property type="gene ID" value="GPAI010743"/>
</dbReference>
<evidence type="ECO:0000313" key="2">
    <source>
        <dbReference type="Proteomes" id="UP000092445"/>
    </source>
</evidence>
<reference evidence="1" key="2">
    <citation type="submission" date="2020-05" db="UniProtKB">
        <authorList>
            <consortium name="EnsemblMetazoa"/>
        </authorList>
    </citation>
    <scope>IDENTIFICATION</scope>
    <source>
        <strain evidence="1">IAEA</strain>
    </source>
</reference>
<evidence type="ECO:0008006" key="3">
    <source>
        <dbReference type="Google" id="ProtNLM"/>
    </source>
</evidence>
<dbReference type="InterPro" id="IPR011989">
    <property type="entry name" value="ARM-like"/>
</dbReference>
<dbReference type="SUPFAM" id="SSF48371">
    <property type="entry name" value="ARM repeat"/>
    <property type="match status" value="1"/>
</dbReference>
<keyword evidence="2" id="KW-1185">Reference proteome</keyword>
<dbReference type="STRING" id="7398.A0A1A9ZCS3"/>
<dbReference type="Proteomes" id="UP000092445">
    <property type="component" value="Unassembled WGS sequence"/>
</dbReference>
<accession>A0A1A9ZCS3</accession>
<dbReference type="InterPro" id="IPR016024">
    <property type="entry name" value="ARM-type_fold"/>
</dbReference>
<evidence type="ECO:0000313" key="1">
    <source>
        <dbReference type="EnsemblMetazoa" id="GPAI010743-PA"/>
    </source>
</evidence>
<dbReference type="PANTHER" id="PTHR16356:SF1">
    <property type="entry name" value="TRANSMEMBRANE AND COILED-COIL DOMAIN-CONTAINING PROTEIN 6"/>
    <property type="match status" value="1"/>
</dbReference>
<sequence length="387" mass="44393">MDENLLVPTEIFREKIRVYANSQREHHRECSRDSLRFGLGEIKERVQFLDNLNERDVLGLAKRIKRRKRATPEDMYRLSHAFLQDLENIKVFNKTPGALQILIKELTGKSSECQISAAECLCNFSLGDAPVCEKIASLAGSYLVTYLHSSEIQLVRLCLWTLANILATSSKGAQTCLQMQLIPQLWKLYIGDEIADNLMDYKEDSAICLQIISLNYASILNEKDMEFLLQHANEKNPTCLPNEYHLQIIFQIFFNQEEIVANFPENLTTYLISYSLSNINNTAELSGVKENLMVLYAIRILGNILACVPSSYTKLLQELSSVYQINLTGFLNKLFSYKSSPIILEILWFLKNILRQEESDTTFDINLLDKLQIKRETVVQQLMQKSG</sequence>
<organism evidence="1 2">
    <name type="scientific">Glossina pallidipes</name>
    <name type="common">Tsetse fly</name>
    <dbReference type="NCBI Taxonomy" id="7398"/>
    <lineage>
        <taxon>Eukaryota</taxon>
        <taxon>Metazoa</taxon>
        <taxon>Ecdysozoa</taxon>
        <taxon>Arthropoda</taxon>
        <taxon>Hexapoda</taxon>
        <taxon>Insecta</taxon>
        <taxon>Pterygota</taxon>
        <taxon>Neoptera</taxon>
        <taxon>Endopterygota</taxon>
        <taxon>Diptera</taxon>
        <taxon>Brachycera</taxon>
        <taxon>Muscomorpha</taxon>
        <taxon>Hippoboscoidea</taxon>
        <taxon>Glossinidae</taxon>
        <taxon>Glossina</taxon>
    </lineage>
</organism>